<evidence type="ECO:0000313" key="9">
    <source>
        <dbReference type="Proteomes" id="UP000549394"/>
    </source>
</evidence>
<dbReference type="GO" id="GO:0006820">
    <property type="term" value="P:monoatomic anion transport"/>
    <property type="evidence" value="ECO:0007669"/>
    <property type="project" value="TreeGrafter"/>
</dbReference>
<gene>
    <name evidence="8" type="ORF">DGYR_LOCUS12852</name>
</gene>
<feature type="transmembrane region" description="Helical" evidence="6">
    <location>
        <begin position="390"/>
        <end position="412"/>
    </location>
</feature>
<feature type="transmembrane region" description="Helical" evidence="6">
    <location>
        <begin position="331"/>
        <end position="349"/>
    </location>
</feature>
<feature type="transmembrane region" description="Helical" evidence="6">
    <location>
        <begin position="124"/>
        <end position="145"/>
    </location>
</feature>
<feature type="domain" description="Major facilitator superfamily (MFS) profile" evidence="7">
    <location>
        <begin position="1"/>
        <end position="449"/>
    </location>
</feature>
<dbReference type="Proteomes" id="UP000549394">
    <property type="component" value="Unassembled WGS sequence"/>
</dbReference>
<evidence type="ECO:0000313" key="8">
    <source>
        <dbReference type="EMBL" id="CAD5125480.1"/>
    </source>
</evidence>
<feature type="transmembrane region" description="Helical" evidence="6">
    <location>
        <begin position="297"/>
        <end position="319"/>
    </location>
</feature>
<dbReference type="OrthoDB" id="2985014at2759"/>
<feature type="transmembrane region" description="Helical" evidence="6">
    <location>
        <begin position="355"/>
        <end position="378"/>
    </location>
</feature>
<dbReference type="GO" id="GO:0016020">
    <property type="term" value="C:membrane"/>
    <property type="evidence" value="ECO:0007669"/>
    <property type="project" value="UniProtKB-SubCell"/>
</dbReference>
<feature type="transmembrane region" description="Helical" evidence="6">
    <location>
        <begin position="97"/>
        <end position="118"/>
    </location>
</feature>
<evidence type="ECO:0000256" key="6">
    <source>
        <dbReference type="SAM" id="Phobius"/>
    </source>
</evidence>
<dbReference type="PROSITE" id="PS00217">
    <property type="entry name" value="SUGAR_TRANSPORT_2"/>
    <property type="match status" value="1"/>
</dbReference>
<dbReference type="FunFam" id="1.20.1250.20:FF:000532">
    <property type="entry name" value="SLC (SoLute Carrier) homolog"/>
    <property type="match status" value="1"/>
</dbReference>
<dbReference type="InterPro" id="IPR036259">
    <property type="entry name" value="MFS_trans_sf"/>
</dbReference>
<evidence type="ECO:0000256" key="3">
    <source>
        <dbReference type="ARBA" id="ARBA00022989"/>
    </source>
</evidence>
<evidence type="ECO:0000256" key="1">
    <source>
        <dbReference type="ARBA" id="ARBA00004141"/>
    </source>
</evidence>
<dbReference type="AlphaFoldDB" id="A0A7I8WBG9"/>
<feature type="transmembrane region" description="Helical" evidence="6">
    <location>
        <begin position="424"/>
        <end position="444"/>
    </location>
</feature>
<keyword evidence="2 6" id="KW-0812">Transmembrane</keyword>
<dbReference type="PANTHER" id="PTHR11662">
    <property type="entry name" value="SOLUTE CARRIER FAMILY 17"/>
    <property type="match status" value="1"/>
</dbReference>
<dbReference type="SUPFAM" id="SSF103473">
    <property type="entry name" value="MFS general substrate transporter"/>
    <property type="match status" value="1"/>
</dbReference>
<comment type="subcellular location">
    <subcellularLocation>
        <location evidence="1">Membrane</location>
        <topology evidence="1">Multi-pass membrane protein</topology>
    </subcellularLocation>
</comment>
<evidence type="ECO:0000256" key="4">
    <source>
        <dbReference type="ARBA" id="ARBA00023136"/>
    </source>
</evidence>
<dbReference type="PROSITE" id="PS50850">
    <property type="entry name" value="MFS"/>
    <property type="match status" value="1"/>
</dbReference>
<proteinExistence type="predicted"/>
<evidence type="ECO:0000259" key="7">
    <source>
        <dbReference type="PROSITE" id="PS50850"/>
    </source>
</evidence>
<accession>A0A7I8WBG9</accession>
<dbReference type="Pfam" id="PF07690">
    <property type="entry name" value="MFS_1"/>
    <property type="match status" value="1"/>
</dbReference>
<sequence length="488" mass="52465">MGFVNIYSQRTGISVAVVCFVNHTGVREKYEKEINSSKSESESECHHSTTANVSKPEGEYIYSKSEQGHILSGFFYGYIISQIPGGRMAEIFGGKRIFALFTAIGTIGTLLTPLGVHLGFVPVLISRILVGFGSGAVFPIMHAIWGQWAPPMERSKLVSISYAGAMMGSVLSLATSGALCEHGFAGGWPSIFYITGITSALWLILWIVFVSDSPSNHRFIGKEEQSYIIDSLKGQVSDKSKKSVTPWTKFIRSPAVLSICFANFTSDWGLYTFLTVLPTFLNDVLKFDLGSNGLFSALPWVGLWANMNISPIIADYLISSNKLSVGLTRKLMTSIGAFGAAICLIGIPFTDCSSYKITIALLVAGVTLSGCQYSGFLVNHMDIAPKYAGTLFGISNMIGAIAGVSPSVVGLIRTNVASVSSQWMIVFFLSAALLSSGAIVFIIFGSGDLQPWAKEEEDTEEGQEMINVPENGRYPAEGDIGTSPQAAS</sequence>
<protein>
    <submittedName>
        <fullName evidence="8">DgyrCDS13693</fullName>
    </submittedName>
</protein>
<dbReference type="GO" id="GO:0022857">
    <property type="term" value="F:transmembrane transporter activity"/>
    <property type="evidence" value="ECO:0007669"/>
    <property type="project" value="InterPro"/>
</dbReference>
<evidence type="ECO:0000256" key="2">
    <source>
        <dbReference type="ARBA" id="ARBA00022692"/>
    </source>
</evidence>
<keyword evidence="9" id="KW-1185">Reference proteome</keyword>
<feature type="transmembrane region" description="Helical" evidence="6">
    <location>
        <begin position="255"/>
        <end position="277"/>
    </location>
</feature>
<dbReference type="InterPro" id="IPR020846">
    <property type="entry name" value="MFS_dom"/>
</dbReference>
<name>A0A7I8WBG9_9ANNE</name>
<dbReference type="Gene3D" id="1.20.1250.20">
    <property type="entry name" value="MFS general substrate transporter like domains"/>
    <property type="match status" value="2"/>
</dbReference>
<dbReference type="InterPro" id="IPR005829">
    <property type="entry name" value="Sugar_transporter_CS"/>
</dbReference>
<feature type="transmembrane region" description="Helical" evidence="6">
    <location>
        <begin position="191"/>
        <end position="210"/>
    </location>
</feature>
<comment type="caution">
    <text evidence="8">The sequence shown here is derived from an EMBL/GenBank/DDBJ whole genome shotgun (WGS) entry which is preliminary data.</text>
</comment>
<evidence type="ECO:0000256" key="5">
    <source>
        <dbReference type="SAM" id="MobiDB-lite"/>
    </source>
</evidence>
<dbReference type="EMBL" id="CAJFCJ010000027">
    <property type="protein sequence ID" value="CAD5125480.1"/>
    <property type="molecule type" value="Genomic_DNA"/>
</dbReference>
<feature type="transmembrane region" description="Helical" evidence="6">
    <location>
        <begin position="157"/>
        <end position="179"/>
    </location>
</feature>
<keyword evidence="4 6" id="KW-0472">Membrane</keyword>
<feature type="region of interest" description="Disordered" evidence="5">
    <location>
        <begin position="453"/>
        <end position="488"/>
    </location>
</feature>
<reference evidence="8 9" key="1">
    <citation type="submission" date="2020-08" db="EMBL/GenBank/DDBJ databases">
        <authorList>
            <person name="Hejnol A."/>
        </authorList>
    </citation>
    <scope>NUCLEOTIDE SEQUENCE [LARGE SCALE GENOMIC DNA]</scope>
</reference>
<dbReference type="InterPro" id="IPR011701">
    <property type="entry name" value="MFS"/>
</dbReference>
<dbReference type="CDD" id="cd17318">
    <property type="entry name" value="MFS_SLC17"/>
    <property type="match status" value="1"/>
</dbReference>
<dbReference type="InterPro" id="IPR050382">
    <property type="entry name" value="MFS_Na/Anion_cotransporter"/>
</dbReference>
<keyword evidence="3 6" id="KW-1133">Transmembrane helix</keyword>
<organism evidence="8 9">
    <name type="scientific">Dimorphilus gyrociliatus</name>
    <dbReference type="NCBI Taxonomy" id="2664684"/>
    <lineage>
        <taxon>Eukaryota</taxon>
        <taxon>Metazoa</taxon>
        <taxon>Spiralia</taxon>
        <taxon>Lophotrochozoa</taxon>
        <taxon>Annelida</taxon>
        <taxon>Polychaeta</taxon>
        <taxon>Polychaeta incertae sedis</taxon>
        <taxon>Dinophilidae</taxon>
        <taxon>Dimorphilus</taxon>
    </lineage>
</organism>
<dbReference type="PANTHER" id="PTHR11662:SF399">
    <property type="entry name" value="FI19708P1-RELATED"/>
    <property type="match status" value="1"/>
</dbReference>